<proteinExistence type="inferred from homology"/>
<dbReference type="FunFam" id="3.40.640.10:FF:000031">
    <property type="entry name" value="Kynureninase"/>
    <property type="match status" value="1"/>
</dbReference>
<name>A0AAD9NEI7_9ANNE</name>
<evidence type="ECO:0000313" key="7">
    <source>
        <dbReference type="Proteomes" id="UP001208570"/>
    </source>
</evidence>
<dbReference type="InterPro" id="IPR015422">
    <property type="entry name" value="PyrdxlP-dep_Trfase_small"/>
</dbReference>
<comment type="caution">
    <text evidence="6">The sequence shown here is derived from an EMBL/GenBank/DDBJ whole genome shotgun (WGS) entry which is preliminary data.</text>
</comment>
<dbReference type="Gene3D" id="3.90.1150.10">
    <property type="entry name" value="Aspartate Aminotransferase, domain 1"/>
    <property type="match status" value="1"/>
</dbReference>
<feature type="binding site" evidence="4">
    <location>
        <position position="136"/>
    </location>
    <ligand>
        <name>pyridoxal 5'-phosphate</name>
        <dbReference type="ChEBI" id="CHEBI:597326"/>
    </ligand>
</feature>
<dbReference type="AlphaFoldDB" id="A0AAD9NEI7"/>
<feature type="binding site" evidence="4">
    <location>
        <position position="137"/>
    </location>
    <ligand>
        <name>pyridoxal 5'-phosphate</name>
        <dbReference type="ChEBI" id="CHEBI:597326"/>
    </ligand>
</feature>
<keyword evidence="1 4" id="KW-0662">Pyridine nucleotide biosynthesis</keyword>
<keyword evidence="7" id="KW-1185">Reference proteome</keyword>
<dbReference type="HAMAP" id="MF_01970">
    <property type="entry name" value="Kynureninase"/>
    <property type="match status" value="1"/>
</dbReference>
<protein>
    <recommendedName>
        <fullName evidence="4 5">Kynureninase</fullName>
        <ecNumber evidence="4 5">3.7.1.3</ecNumber>
    </recommendedName>
    <alternativeName>
        <fullName evidence="4">L-kynurenine hydrolase</fullName>
    </alternativeName>
</protein>
<dbReference type="InterPro" id="IPR015421">
    <property type="entry name" value="PyrdxlP-dep_Trfase_major"/>
</dbReference>
<comment type="pathway">
    <text evidence="4 5">Amino-acid degradation; L-kynurenine degradation; L-alanine and anthranilate from L-kynurenine: step 1/1.</text>
</comment>
<dbReference type="EC" id="3.7.1.3" evidence="4 5"/>
<dbReference type="GO" id="GO:0030170">
    <property type="term" value="F:pyridoxal phosphate binding"/>
    <property type="evidence" value="ECO:0007669"/>
    <property type="project" value="UniProtKB-UniRule"/>
</dbReference>
<dbReference type="PANTHER" id="PTHR14084:SF0">
    <property type="entry name" value="KYNURENINASE"/>
    <property type="match status" value="1"/>
</dbReference>
<dbReference type="InterPro" id="IPR010111">
    <property type="entry name" value="Kynureninase"/>
</dbReference>
<evidence type="ECO:0000256" key="5">
    <source>
        <dbReference type="PIRNR" id="PIRNR038800"/>
    </source>
</evidence>
<keyword evidence="2 4" id="KW-0378">Hydrolase</keyword>
<dbReference type="Gene3D" id="3.40.640.10">
    <property type="entry name" value="Type I PLP-dependent aspartate aminotransferase-like (Major domain)"/>
    <property type="match status" value="1"/>
</dbReference>
<dbReference type="GO" id="GO:0097053">
    <property type="term" value="P:L-kynurenine catabolic process"/>
    <property type="evidence" value="ECO:0007669"/>
    <property type="project" value="UniProtKB-UniRule"/>
</dbReference>
<dbReference type="SUPFAM" id="SSF53383">
    <property type="entry name" value="PLP-dependent transferases"/>
    <property type="match status" value="1"/>
</dbReference>
<feature type="binding site" evidence="4">
    <location>
        <begin position="164"/>
        <end position="167"/>
    </location>
    <ligand>
        <name>pyridoxal 5'-phosphate</name>
        <dbReference type="ChEBI" id="CHEBI:597326"/>
    </ligand>
</feature>
<dbReference type="EMBL" id="JAODUP010000032">
    <property type="protein sequence ID" value="KAK2167080.1"/>
    <property type="molecule type" value="Genomic_DNA"/>
</dbReference>
<comment type="function">
    <text evidence="4 5">Catalyzes the cleavage of L-kynurenine (L-Kyn) and L-3-hydroxykynurenine (L-3OHKyn) into anthranilic acid (AA) and 3-hydroxyanthranilic acid (3-OHAA), respectively.</text>
</comment>
<feature type="binding site" evidence="4">
    <location>
        <position position="252"/>
    </location>
    <ligand>
        <name>pyridoxal 5'-phosphate</name>
        <dbReference type="ChEBI" id="CHEBI:597326"/>
    </ligand>
</feature>
<dbReference type="InterPro" id="IPR015424">
    <property type="entry name" value="PyrdxlP-dep_Trfase"/>
</dbReference>
<dbReference type="GO" id="GO:0019805">
    <property type="term" value="P:quinolinate biosynthetic process"/>
    <property type="evidence" value="ECO:0007669"/>
    <property type="project" value="UniProtKB-UniRule"/>
</dbReference>
<keyword evidence="3 4" id="KW-0663">Pyridoxal phosphate</keyword>
<comment type="subunit">
    <text evidence="4 5">Homodimer.</text>
</comment>
<reference evidence="6" key="1">
    <citation type="journal article" date="2023" name="Mol. Biol. Evol.">
        <title>Third-Generation Sequencing Reveals the Adaptive Role of the Epigenome in Three Deep-Sea Polychaetes.</title>
        <authorList>
            <person name="Perez M."/>
            <person name="Aroh O."/>
            <person name="Sun Y."/>
            <person name="Lan Y."/>
            <person name="Juniper S.K."/>
            <person name="Young C.R."/>
            <person name="Angers B."/>
            <person name="Qian P.Y."/>
        </authorList>
    </citation>
    <scope>NUCLEOTIDE SEQUENCE</scope>
    <source>
        <strain evidence="6">P08H-3</strain>
    </source>
</reference>
<comment type="similarity">
    <text evidence="4 5">Belongs to the kynureninase family.</text>
</comment>
<accession>A0AAD9NEI7</accession>
<comment type="catalytic activity">
    <reaction evidence="4 5">
        <text>L-kynurenine + H2O = anthranilate + L-alanine + H(+)</text>
        <dbReference type="Rhea" id="RHEA:16813"/>
        <dbReference type="ChEBI" id="CHEBI:15377"/>
        <dbReference type="ChEBI" id="CHEBI:15378"/>
        <dbReference type="ChEBI" id="CHEBI:16567"/>
        <dbReference type="ChEBI" id="CHEBI:57959"/>
        <dbReference type="ChEBI" id="CHEBI:57972"/>
        <dbReference type="EC" id="3.7.1.3"/>
    </reaction>
</comment>
<comment type="subcellular location">
    <subcellularLocation>
        <location evidence="4 5">Cytoplasm</location>
    </subcellularLocation>
</comment>
<dbReference type="GO" id="GO:0019441">
    <property type="term" value="P:L-tryptophan catabolic process to kynurenine"/>
    <property type="evidence" value="ECO:0007669"/>
    <property type="project" value="TreeGrafter"/>
</dbReference>
<dbReference type="Proteomes" id="UP001208570">
    <property type="component" value="Unassembled WGS sequence"/>
</dbReference>
<sequence length="461" mass="52155">MAMTQKHPHEILRKKAQELSVSLYEAEFAKLMDEADPLRHLRDEFTFPRNKTLPKVDLNLVEADEECLYLCANSLGLMPRGLRPLLNKTLDDWCNLGVHGHIEASIPWATCDESVTEDSAKLVGAHKDEVAIMNGLTVNLHLFMISFYRPTPLRHKILMEQHSFPSDQYAAESQIKLHGYDPATSMIILEPKKGEEVLHTSDILSTIEKHGESIALIFLPGVHYYTGQLLDIETITREGQKQGCYVGWDLAHAVGNVELFLHDWNVDFAAWCTYKYLNTGAGGIAGAFLHDRYKSNNLPKLTGWWGHEAKTRFLMENEFKPADGIGAYRVSNPSIMLCTGLRASLDVFNMTSMHELRAKSRLLTGYMELLLQYHLSRSANKEVYVNIITPSDPEQRGCHLSLEFSIPVNNVFQELLKRGIVVDKREPSVLRVAATPLYNSFEDVYKFIDLLHAAIKCAAEL</sequence>
<dbReference type="GO" id="GO:0030429">
    <property type="term" value="F:kynureninase activity"/>
    <property type="evidence" value="ECO:0007669"/>
    <property type="project" value="UniProtKB-UniRule"/>
</dbReference>
<comment type="caution">
    <text evidence="4">Lacks conserved residue(s) required for the propagation of feature annotation.</text>
</comment>
<feature type="binding site" evidence="4">
    <location>
        <position position="332"/>
    </location>
    <ligand>
        <name>pyridoxal 5'-phosphate</name>
        <dbReference type="ChEBI" id="CHEBI:597326"/>
    </ligand>
</feature>
<evidence type="ECO:0000313" key="6">
    <source>
        <dbReference type="EMBL" id="KAK2167080.1"/>
    </source>
</evidence>
<feature type="binding site" evidence="4">
    <location>
        <position position="304"/>
    </location>
    <ligand>
        <name>pyridoxal 5'-phosphate</name>
        <dbReference type="ChEBI" id="CHEBI:597326"/>
    </ligand>
</feature>
<dbReference type="PIRSF" id="PIRSF038800">
    <property type="entry name" value="KYNU"/>
    <property type="match status" value="1"/>
</dbReference>
<dbReference type="PANTHER" id="PTHR14084">
    <property type="entry name" value="KYNURENINASE"/>
    <property type="match status" value="1"/>
</dbReference>
<feature type="binding site" evidence="4">
    <location>
        <position position="274"/>
    </location>
    <ligand>
        <name>pyridoxal 5'-phosphate</name>
        <dbReference type="ChEBI" id="CHEBI:597326"/>
    </ligand>
</feature>
<evidence type="ECO:0000256" key="2">
    <source>
        <dbReference type="ARBA" id="ARBA00022801"/>
    </source>
</evidence>
<feature type="binding site" evidence="4">
    <location>
        <position position="249"/>
    </location>
    <ligand>
        <name>pyridoxal 5'-phosphate</name>
        <dbReference type="ChEBI" id="CHEBI:597326"/>
    </ligand>
</feature>
<dbReference type="GO" id="GO:0034354">
    <property type="term" value="P:'de novo' NAD+ biosynthetic process from L-tryptophan"/>
    <property type="evidence" value="ECO:0007669"/>
    <property type="project" value="UniProtKB-UniRule"/>
</dbReference>
<evidence type="ECO:0000256" key="3">
    <source>
        <dbReference type="ARBA" id="ARBA00022898"/>
    </source>
</evidence>
<gene>
    <name evidence="4" type="primary">KYNU</name>
    <name evidence="6" type="ORF">LSH36_32g13037</name>
</gene>
<dbReference type="Pfam" id="PF22580">
    <property type="entry name" value="KYNU_C"/>
    <property type="match status" value="1"/>
</dbReference>
<keyword evidence="4 5" id="KW-0963">Cytoplasm</keyword>
<dbReference type="GO" id="GO:0043420">
    <property type="term" value="P:anthranilate metabolic process"/>
    <property type="evidence" value="ECO:0007669"/>
    <property type="project" value="UniProtKB-UniRule"/>
</dbReference>
<comment type="cofactor">
    <cofactor evidence="4 5">
        <name>pyridoxal 5'-phosphate</name>
        <dbReference type="ChEBI" id="CHEBI:597326"/>
    </cofactor>
</comment>
<comment type="catalytic activity">
    <reaction evidence="5">
        <text>3-hydroxy-L-kynurenine + H2O = 3-hydroxyanthranilate + L-alanine + H(+)</text>
        <dbReference type="Rhea" id="RHEA:25143"/>
        <dbReference type="ChEBI" id="CHEBI:15377"/>
        <dbReference type="ChEBI" id="CHEBI:15378"/>
        <dbReference type="ChEBI" id="CHEBI:36559"/>
        <dbReference type="ChEBI" id="CHEBI:57972"/>
        <dbReference type="ChEBI" id="CHEBI:58125"/>
        <dbReference type="EC" id="3.7.1.3"/>
    </reaction>
</comment>
<evidence type="ECO:0000256" key="4">
    <source>
        <dbReference type="HAMAP-Rule" id="MF_03017"/>
    </source>
</evidence>
<feature type="modified residue" description="N6-(pyridoxal phosphate)lysine" evidence="4">
    <location>
        <position position="275"/>
    </location>
</feature>
<dbReference type="GO" id="GO:0005737">
    <property type="term" value="C:cytoplasm"/>
    <property type="evidence" value="ECO:0007669"/>
    <property type="project" value="UniProtKB-SubCell"/>
</dbReference>
<organism evidence="6 7">
    <name type="scientific">Paralvinella palmiformis</name>
    <dbReference type="NCBI Taxonomy" id="53620"/>
    <lineage>
        <taxon>Eukaryota</taxon>
        <taxon>Metazoa</taxon>
        <taxon>Spiralia</taxon>
        <taxon>Lophotrochozoa</taxon>
        <taxon>Annelida</taxon>
        <taxon>Polychaeta</taxon>
        <taxon>Sedentaria</taxon>
        <taxon>Canalipalpata</taxon>
        <taxon>Terebellida</taxon>
        <taxon>Terebelliformia</taxon>
        <taxon>Alvinellidae</taxon>
        <taxon>Paralvinella</taxon>
    </lineage>
</organism>
<comment type="pathway">
    <text evidence="4 5">Cofactor biosynthesis; NAD(+) biosynthesis; quinolinate from L-kynurenine: step 2/3.</text>
</comment>
<dbReference type="NCBIfam" id="TIGR01814">
    <property type="entry name" value="kynureninase"/>
    <property type="match status" value="1"/>
</dbReference>
<evidence type="ECO:0000256" key="1">
    <source>
        <dbReference type="ARBA" id="ARBA00022642"/>
    </source>
</evidence>